<dbReference type="RefSeq" id="WP_069688667.1">
    <property type="nucleotide sequence ID" value="NZ_CP017147.1"/>
</dbReference>
<evidence type="ECO:0000313" key="4">
    <source>
        <dbReference type="EMBL" id="AOO79444.1"/>
    </source>
</evidence>
<accession>A0A1D7TWE7</accession>
<dbReference type="Pfam" id="PF13717">
    <property type="entry name" value="Zn_ribbon_4"/>
    <property type="match status" value="1"/>
</dbReference>
<reference evidence="4 5" key="1">
    <citation type="journal article" date="2015" name="Antonie Van Leeuwenhoek">
        <title>Bosea vaviloviae sp. nov., a new species of slow-growing rhizobia isolated from nodules of the relict species Vavilovia formosa (Stev.) Fed.</title>
        <authorList>
            <person name="Safronova V.I."/>
            <person name="Kuznetsova I.G."/>
            <person name="Sazanova A.L."/>
            <person name="Kimeklis A.K."/>
            <person name="Belimov A.A."/>
            <person name="Andronov E.E."/>
            <person name="Pinaev A.G."/>
            <person name="Chizhevskaya E.P."/>
            <person name="Pukhaev A.R."/>
            <person name="Popov K.P."/>
            <person name="Willems A."/>
            <person name="Tikhonovich I.A."/>
        </authorList>
    </citation>
    <scope>NUCLEOTIDE SEQUENCE [LARGE SCALE GENOMIC DNA]</scope>
    <source>
        <strain evidence="4 5">Vaf18</strain>
    </source>
</reference>
<keyword evidence="2" id="KW-0812">Transmembrane</keyword>
<protein>
    <recommendedName>
        <fullName evidence="3">Zinc finger/thioredoxin putative domain-containing protein</fullName>
    </recommendedName>
</protein>
<dbReference type="STRING" id="1526658.BHK69_02105"/>
<feature type="compositionally biased region" description="Basic residues" evidence="1">
    <location>
        <begin position="114"/>
        <end position="123"/>
    </location>
</feature>
<keyword evidence="5" id="KW-1185">Reference proteome</keyword>
<feature type="region of interest" description="Disordered" evidence="1">
    <location>
        <begin position="103"/>
        <end position="133"/>
    </location>
</feature>
<evidence type="ECO:0000259" key="3">
    <source>
        <dbReference type="Pfam" id="PF13717"/>
    </source>
</evidence>
<gene>
    <name evidence="4" type="ORF">BHK69_02105</name>
</gene>
<feature type="region of interest" description="Disordered" evidence="1">
    <location>
        <begin position="1"/>
        <end position="22"/>
    </location>
</feature>
<sequence length="284" mass="30196">MTQGEGSLATPATIVQPRQGAEPGKPMLIVCPSCSSRYELDAAKLGPTGRKVRCASCQTLWHVDPAQDFPEPPSAVETQALLNEELERANEIDAQISAVASEHTDTLEAIPPQPRKRGKGKRSPAKDARIGQPRPRHAAAFVALGLGGAALLGLLVWQRNLAVRGAPQLAIVFEKLGLPINVRGLSLSAVESGLVEDGQNRFLVVEGDVTNISKGRAPMPPIEVAVKDAAGQTLYTWTTEPPRPNLEPAELVRFRARLASPPEAGKSVLVRFTSAKATGLANAH</sequence>
<dbReference type="InterPro" id="IPR011723">
    <property type="entry name" value="Znf/thioredoxin_put"/>
</dbReference>
<evidence type="ECO:0000256" key="2">
    <source>
        <dbReference type="SAM" id="Phobius"/>
    </source>
</evidence>
<dbReference type="OrthoDB" id="7159357at2"/>
<evidence type="ECO:0000313" key="5">
    <source>
        <dbReference type="Proteomes" id="UP000094969"/>
    </source>
</evidence>
<dbReference type="Proteomes" id="UP000094969">
    <property type="component" value="Chromosome"/>
</dbReference>
<dbReference type="KEGG" id="bvv:BHK69_02105"/>
<feature type="domain" description="Zinc finger/thioredoxin putative" evidence="3">
    <location>
        <begin position="27"/>
        <end position="61"/>
    </location>
</feature>
<dbReference type="NCBIfam" id="TIGR02098">
    <property type="entry name" value="MJ0042_CXXC"/>
    <property type="match status" value="1"/>
</dbReference>
<dbReference type="AlphaFoldDB" id="A0A1D7TWE7"/>
<feature type="transmembrane region" description="Helical" evidence="2">
    <location>
        <begin position="138"/>
        <end position="157"/>
    </location>
</feature>
<dbReference type="EMBL" id="CP017147">
    <property type="protein sequence ID" value="AOO79444.1"/>
    <property type="molecule type" value="Genomic_DNA"/>
</dbReference>
<keyword evidence="2" id="KW-1133">Transmembrane helix</keyword>
<evidence type="ECO:0000256" key="1">
    <source>
        <dbReference type="SAM" id="MobiDB-lite"/>
    </source>
</evidence>
<name>A0A1D7TWE7_9HYPH</name>
<proteinExistence type="predicted"/>
<organism evidence="4 5">
    <name type="scientific">Bosea vaviloviae</name>
    <dbReference type="NCBI Taxonomy" id="1526658"/>
    <lineage>
        <taxon>Bacteria</taxon>
        <taxon>Pseudomonadati</taxon>
        <taxon>Pseudomonadota</taxon>
        <taxon>Alphaproteobacteria</taxon>
        <taxon>Hyphomicrobiales</taxon>
        <taxon>Boseaceae</taxon>
        <taxon>Bosea</taxon>
    </lineage>
</organism>
<keyword evidence="2" id="KW-0472">Membrane</keyword>